<dbReference type="Proteomes" id="UP001286313">
    <property type="component" value="Unassembled WGS sequence"/>
</dbReference>
<proteinExistence type="predicted"/>
<reference evidence="2" key="1">
    <citation type="submission" date="2023-10" db="EMBL/GenBank/DDBJ databases">
        <title>Genome assemblies of two species of porcelain crab, Petrolisthes cinctipes and Petrolisthes manimaculis (Anomura: Porcellanidae).</title>
        <authorList>
            <person name="Angst P."/>
        </authorList>
    </citation>
    <scope>NUCLEOTIDE SEQUENCE</scope>
    <source>
        <strain evidence="2">PB745_01</strain>
        <tissue evidence="2">Gill</tissue>
    </source>
</reference>
<accession>A0AAE1FR58</accession>
<feature type="compositionally biased region" description="Basic and acidic residues" evidence="1">
    <location>
        <begin position="17"/>
        <end position="41"/>
    </location>
</feature>
<comment type="caution">
    <text evidence="2">The sequence shown here is derived from an EMBL/GenBank/DDBJ whole genome shotgun (WGS) entry which is preliminary data.</text>
</comment>
<dbReference type="EMBL" id="JAWQEG010000791">
    <property type="protein sequence ID" value="KAK3885558.1"/>
    <property type="molecule type" value="Genomic_DNA"/>
</dbReference>
<evidence type="ECO:0000313" key="5">
    <source>
        <dbReference type="EMBL" id="KAK3889846.1"/>
    </source>
</evidence>
<evidence type="ECO:0000313" key="4">
    <source>
        <dbReference type="EMBL" id="KAK3887530.1"/>
    </source>
</evidence>
<protein>
    <submittedName>
        <fullName evidence="2">Uncharacterized protein</fullName>
    </submittedName>
</protein>
<dbReference type="EMBL" id="JAWQEG010000622">
    <property type="protein sequence ID" value="KAK3887530.1"/>
    <property type="molecule type" value="Genomic_DNA"/>
</dbReference>
<dbReference type="EMBL" id="JAWQEG010000460">
    <property type="protein sequence ID" value="KAK3889846.1"/>
    <property type="molecule type" value="Genomic_DNA"/>
</dbReference>
<name>A0AAE1FR58_PETCI</name>
<organism evidence="2 6">
    <name type="scientific">Petrolisthes cinctipes</name>
    <name type="common">Flat porcelain crab</name>
    <dbReference type="NCBI Taxonomy" id="88211"/>
    <lineage>
        <taxon>Eukaryota</taxon>
        <taxon>Metazoa</taxon>
        <taxon>Ecdysozoa</taxon>
        <taxon>Arthropoda</taxon>
        <taxon>Crustacea</taxon>
        <taxon>Multicrustacea</taxon>
        <taxon>Malacostraca</taxon>
        <taxon>Eumalacostraca</taxon>
        <taxon>Eucarida</taxon>
        <taxon>Decapoda</taxon>
        <taxon>Pleocyemata</taxon>
        <taxon>Anomura</taxon>
        <taxon>Galatheoidea</taxon>
        <taxon>Porcellanidae</taxon>
        <taxon>Petrolisthes</taxon>
    </lineage>
</organism>
<dbReference type="EMBL" id="JAWQEG010001585">
    <property type="protein sequence ID" value="KAK3878120.1"/>
    <property type="molecule type" value="Genomic_DNA"/>
</dbReference>
<evidence type="ECO:0000256" key="1">
    <source>
        <dbReference type="SAM" id="MobiDB-lite"/>
    </source>
</evidence>
<sequence>MGGVKKYVKARIKNADKARESLKKKREEEARGGSEDREWNTRHVTRHHHNTTKQDHHPSFKCLEEETTQNQNEHLHSRVWRYFSKYKNANKTILDFATAKAVFDYNAGYKEGNIQPLLGLQCTNIGQSALERKDRKRESLCGPRGRKRCREDCKDYAAGGF</sequence>
<gene>
    <name evidence="5" type="ORF">Pcinc_006172</name>
    <name evidence="4" type="ORF">Pcinc_008348</name>
    <name evidence="3" type="ORF">Pcinc_010298</name>
    <name evidence="2" type="ORF">Pcinc_017210</name>
</gene>
<keyword evidence="6" id="KW-1185">Reference proteome</keyword>
<evidence type="ECO:0000313" key="2">
    <source>
        <dbReference type="EMBL" id="KAK3878120.1"/>
    </source>
</evidence>
<evidence type="ECO:0000313" key="3">
    <source>
        <dbReference type="EMBL" id="KAK3885558.1"/>
    </source>
</evidence>
<dbReference type="AlphaFoldDB" id="A0AAE1FR58"/>
<feature type="region of interest" description="Disordered" evidence="1">
    <location>
        <begin position="17"/>
        <end position="59"/>
    </location>
</feature>
<evidence type="ECO:0000313" key="6">
    <source>
        <dbReference type="Proteomes" id="UP001286313"/>
    </source>
</evidence>